<evidence type="ECO:0000256" key="1">
    <source>
        <dbReference type="SAM" id="Phobius"/>
    </source>
</evidence>
<keyword evidence="1" id="KW-1133">Transmembrane helix</keyword>
<reference evidence="2" key="1">
    <citation type="submission" date="2019-11" db="UniProtKB">
        <authorList>
            <consortium name="WormBaseParasite"/>
        </authorList>
    </citation>
    <scope>IDENTIFICATION</scope>
</reference>
<name>A0A5K3FIT2_MESCO</name>
<feature type="transmembrane region" description="Helical" evidence="1">
    <location>
        <begin position="12"/>
        <end position="30"/>
    </location>
</feature>
<evidence type="ECO:0000313" key="2">
    <source>
        <dbReference type="WBParaSite" id="MCU_008549-RA"/>
    </source>
</evidence>
<dbReference type="WBParaSite" id="MCU_008549-RA">
    <property type="protein sequence ID" value="MCU_008549-RA"/>
    <property type="gene ID" value="MCU_008549"/>
</dbReference>
<accession>A0A5K3FIT2</accession>
<organism evidence="2">
    <name type="scientific">Mesocestoides corti</name>
    <name type="common">Flatworm</name>
    <dbReference type="NCBI Taxonomy" id="53468"/>
    <lineage>
        <taxon>Eukaryota</taxon>
        <taxon>Metazoa</taxon>
        <taxon>Spiralia</taxon>
        <taxon>Lophotrochozoa</taxon>
        <taxon>Platyhelminthes</taxon>
        <taxon>Cestoda</taxon>
        <taxon>Eucestoda</taxon>
        <taxon>Cyclophyllidea</taxon>
        <taxon>Mesocestoididae</taxon>
        <taxon>Mesocestoides</taxon>
    </lineage>
</organism>
<dbReference type="AlphaFoldDB" id="A0A5K3FIT2"/>
<proteinExistence type="predicted"/>
<sequence>MLSIRVHHAGHKALFILHLIRFFLWLSAYLHRTQRNTGLAEARWSNMSAP</sequence>
<protein>
    <submittedName>
        <fullName evidence="2">Transposase</fullName>
    </submittedName>
</protein>
<keyword evidence="1" id="KW-0472">Membrane</keyword>
<keyword evidence="1" id="KW-0812">Transmembrane</keyword>